<dbReference type="PANTHER" id="PTHR19143">
    <property type="entry name" value="FIBRINOGEN/TENASCIN/ANGIOPOEITIN"/>
    <property type="match status" value="1"/>
</dbReference>
<feature type="signal peptide" evidence="1">
    <location>
        <begin position="1"/>
        <end position="17"/>
    </location>
</feature>
<keyword evidence="1" id="KW-0732">Signal</keyword>
<proteinExistence type="predicted"/>
<dbReference type="Pfam" id="PF00147">
    <property type="entry name" value="Fibrinogen_C"/>
    <property type="match status" value="1"/>
</dbReference>
<gene>
    <name evidence="3" type="ORF">SNE40_018835</name>
</gene>
<dbReference type="EMBL" id="JAZGQO010000014">
    <property type="protein sequence ID" value="KAK6170442.1"/>
    <property type="molecule type" value="Genomic_DNA"/>
</dbReference>
<organism evidence="3 4">
    <name type="scientific">Patella caerulea</name>
    <name type="common">Rayed Mediterranean limpet</name>
    <dbReference type="NCBI Taxonomy" id="87958"/>
    <lineage>
        <taxon>Eukaryota</taxon>
        <taxon>Metazoa</taxon>
        <taxon>Spiralia</taxon>
        <taxon>Lophotrochozoa</taxon>
        <taxon>Mollusca</taxon>
        <taxon>Gastropoda</taxon>
        <taxon>Patellogastropoda</taxon>
        <taxon>Patelloidea</taxon>
        <taxon>Patellidae</taxon>
        <taxon>Patella</taxon>
    </lineage>
</organism>
<dbReference type="AlphaFoldDB" id="A0AAN8P4N7"/>
<dbReference type="SUPFAM" id="SSF56496">
    <property type="entry name" value="Fibrinogen C-terminal domain-like"/>
    <property type="match status" value="1"/>
</dbReference>
<sequence length="330" mass="37293">MLWLIWSSVAILYLVESFQHATFTRIDRIFSTCDPSKTIREDVVGDTVDCAITCTEDTECRKFRYCTSGITSCTLYKDGSECMVSSGTCFCYKKNIGCNTTACTCPLGYYGPDCQQIVKDCNEASDRYTDAKALVTIQPDTAKEPFEVGCTFKPSVLTKILERTHFCGTENFNRTLAEYERGFGEGPRHRWLGFDKIMQILNLTHTEMRLKILIDTEFSKSCINWYANFSIDSSIKKYNFYGTPGDMSCGDSILGSKSLLGNAFSTYDVDYTGTNACASKFGGGWWYDNDTECTRSFLMGTMDGSGMDNFWYDLISNGTIMWVAWHLERL</sequence>
<evidence type="ECO:0000313" key="4">
    <source>
        <dbReference type="Proteomes" id="UP001347796"/>
    </source>
</evidence>
<dbReference type="PANTHER" id="PTHR19143:SF185">
    <property type="entry name" value="ANGIOPOIETIN-RELATED PROTEIN 5"/>
    <property type="match status" value="1"/>
</dbReference>
<comment type="caution">
    <text evidence="3">The sequence shown here is derived from an EMBL/GenBank/DDBJ whole genome shotgun (WGS) entry which is preliminary data.</text>
</comment>
<name>A0AAN8P4N7_PATCE</name>
<dbReference type="GO" id="GO:0005615">
    <property type="term" value="C:extracellular space"/>
    <property type="evidence" value="ECO:0007669"/>
    <property type="project" value="TreeGrafter"/>
</dbReference>
<dbReference type="InterPro" id="IPR014716">
    <property type="entry name" value="Fibrinogen_a/b/g_C_1"/>
</dbReference>
<dbReference type="InterPro" id="IPR036056">
    <property type="entry name" value="Fibrinogen-like_C"/>
</dbReference>
<dbReference type="InterPro" id="IPR050373">
    <property type="entry name" value="Fibrinogen_C-term_domain"/>
</dbReference>
<keyword evidence="4" id="KW-1185">Reference proteome</keyword>
<dbReference type="SMART" id="SM00186">
    <property type="entry name" value="FBG"/>
    <property type="match status" value="1"/>
</dbReference>
<feature type="domain" description="Fibrinogen C-terminal" evidence="2">
    <location>
        <begin position="105"/>
        <end position="330"/>
    </location>
</feature>
<evidence type="ECO:0000256" key="1">
    <source>
        <dbReference type="SAM" id="SignalP"/>
    </source>
</evidence>
<dbReference type="PROSITE" id="PS51406">
    <property type="entry name" value="FIBRINOGEN_C_2"/>
    <property type="match status" value="1"/>
</dbReference>
<reference evidence="3 4" key="1">
    <citation type="submission" date="2024-01" db="EMBL/GenBank/DDBJ databases">
        <title>The genome of the rayed Mediterranean limpet Patella caerulea (Linnaeus, 1758).</title>
        <authorList>
            <person name="Anh-Thu Weber A."/>
            <person name="Halstead-Nussloch G."/>
        </authorList>
    </citation>
    <scope>NUCLEOTIDE SEQUENCE [LARGE SCALE GENOMIC DNA]</scope>
    <source>
        <strain evidence="3">AATW-2023a</strain>
        <tissue evidence="3">Whole specimen</tissue>
    </source>
</reference>
<protein>
    <recommendedName>
        <fullName evidence="2">Fibrinogen C-terminal domain-containing protein</fullName>
    </recommendedName>
</protein>
<evidence type="ECO:0000313" key="3">
    <source>
        <dbReference type="EMBL" id="KAK6170442.1"/>
    </source>
</evidence>
<accession>A0AAN8P4N7</accession>
<feature type="chain" id="PRO_5042972252" description="Fibrinogen C-terminal domain-containing protein" evidence="1">
    <location>
        <begin position="18"/>
        <end position="330"/>
    </location>
</feature>
<evidence type="ECO:0000259" key="2">
    <source>
        <dbReference type="PROSITE" id="PS51406"/>
    </source>
</evidence>
<dbReference type="InterPro" id="IPR002181">
    <property type="entry name" value="Fibrinogen_a/b/g_C_dom"/>
</dbReference>
<dbReference type="Gene3D" id="3.90.215.10">
    <property type="entry name" value="Gamma Fibrinogen, chain A, domain 1"/>
    <property type="match status" value="1"/>
</dbReference>
<dbReference type="Proteomes" id="UP001347796">
    <property type="component" value="Unassembled WGS sequence"/>
</dbReference>